<dbReference type="Proteomes" id="UP000738349">
    <property type="component" value="Unassembled WGS sequence"/>
</dbReference>
<proteinExistence type="predicted"/>
<dbReference type="AlphaFoldDB" id="A0A9P9E9B3"/>
<evidence type="ECO:0000313" key="2">
    <source>
        <dbReference type="EMBL" id="KAH7133750.1"/>
    </source>
</evidence>
<keyword evidence="3" id="KW-1185">Reference proteome</keyword>
<dbReference type="EMBL" id="JAGMUV010000015">
    <property type="protein sequence ID" value="KAH7133750.1"/>
    <property type="molecule type" value="Genomic_DNA"/>
</dbReference>
<feature type="compositionally biased region" description="Low complexity" evidence="1">
    <location>
        <begin position="413"/>
        <end position="428"/>
    </location>
</feature>
<evidence type="ECO:0000256" key="1">
    <source>
        <dbReference type="SAM" id="MobiDB-lite"/>
    </source>
</evidence>
<feature type="region of interest" description="Disordered" evidence="1">
    <location>
        <begin position="412"/>
        <end position="476"/>
    </location>
</feature>
<feature type="compositionally biased region" description="Basic and acidic residues" evidence="1">
    <location>
        <begin position="455"/>
        <end position="476"/>
    </location>
</feature>
<protein>
    <recommendedName>
        <fullName evidence="4">Arrestin-like N-terminal domain-containing protein</fullName>
    </recommendedName>
</protein>
<organism evidence="2 3">
    <name type="scientific">Dactylonectria macrodidyma</name>
    <dbReference type="NCBI Taxonomy" id="307937"/>
    <lineage>
        <taxon>Eukaryota</taxon>
        <taxon>Fungi</taxon>
        <taxon>Dikarya</taxon>
        <taxon>Ascomycota</taxon>
        <taxon>Pezizomycotina</taxon>
        <taxon>Sordariomycetes</taxon>
        <taxon>Hypocreomycetidae</taxon>
        <taxon>Hypocreales</taxon>
        <taxon>Nectriaceae</taxon>
        <taxon>Dactylonectria</taxon>
    </lineage>
</organism>
<gene>
    <name evidence="2" type="ORF">EDB81DRAFT_805070</name>
</gene>
<sequence length="476" mass="51875">MPRTLAKSSSVLGIRLDGDSPSSFTPGDTIVGCIFRRDQTVSTDGLLTICLNGRAKSLILVSVLNNTTNTYRGRFNLLDTSINTDKIFQGPIHIPKSEEEQVWPFAIKIPTNVDPTAADPASQILSRLPADSESITSGPLPSSFEVETHGNRSTTMGFVEYFLRAELQLTGQGSVDVSEALFPIIIQNMHPYPSIVDFKLQPFISTRSISSFRLLPGNEKSGPSFSQRTKKLFGSSKVPGLCFNAQVDFPSVIQIDNPKPIPFTIRLTPDSTKCTENIRGASQKFKLTRITMKIVAKTQMFGEGVTRSHEADTTEELDLDPMGLFDGLDGPIFISCSEKSPRVDIGEILNLRIGRQGRPGQKSPGTLYPSFRTYNIVHTHSMTWGFGLELAGENIMIHASKPLVILPPSNDKAAASSVPAYSPPAGASKDASPQQTSDSWICPPDDGQAPPSFDQVKEEDLARTQFGDDKGKRPSE</sequence>
<reference evidence="2" key="1">
    <citation type="journal article" date="2021" name="Nat. Commun.">
        <title>Genetic determinants of endophytism in the Arabidopsis root mycobiome.</title>
        <authorList>
            <person name="Mesny F."/>
            <person name="Miyauchi S."/>
            <person name="Thiergart T."/>
            <person name="Pickel B."/>
            <person name="Atanasova L."/>
            <person name="Karlsson M."/>
            <person name="Huettel B."/>
            <person name="Barry K.W."/>
            <person name="Haridas S."/>
            <person name="Chen C."/>
            <person name="Bauer D."/>
            <person name="Andreopoulos W."/>
            <person name="Pangilinan J."/>
            <person name="LaButti K."/>
            <person name="Riley R."/>
            <person name="Lipzen A."/>
            <person name="Clum A."/>
            <person name="Drula E."/>
            <person name="Henrissat B."/>
            <person name="Kohler A."/>
            <person name="Grigoriev I.V."/>
            <person name="Martin F.M."/>
            <person name="Hacquard S."/>
        </authorList>
    </citation>
    <scope>NUCLEOTIDE SEQUENCE</scope>
    <source>
        <strain evidence="2">MPI-CAGE-AT-0147</strain>
    </source>
</reference>
<evidence type="ECO:0008006" key="4">
    <source>
        <dbReference type="Google" id="ProtNLM"/>
    </source>
</evidence>
<comment type="caution">
    <text evidence="2">The sequence shown here is derived from an EMBL/GenBank/DDBJ whole genome shotgun (WGS) entry which is preliminary data.</text>
</comment>
<dbReference type="OrthoDB" id="2333384at2759"/>
<accession>A0A9P9E9B3</accession>
<name>A0A9P9E9B3_9HYPO</name>
<evidence type="ECO:0000313" key="3">
    <source>
        <dbReference type="Proteomes" id="UP000738349"/>
    </source>
</evidence>